<keyword evidence="3" id="KW-1185">Reference proteome</keyword>
<name>A0AAQ3PPJ3_PASNO</name>
<evidence type="ECO:0000313" key="2">
    <source>
        <dbReference type="EMBL" id="WVZ56069.1"/>
    </source>
</evidence>
<feature type="region of interest" description="Disordered" evidence="1">
    <location>
        <begin position="1"/>
        <end position="39"/>
    </location>
</feature>
<gene>
    <name evidence="2" type="ORF">U9M48_006649</name>
</gene>
<dbReference type="AlphaFoldDB" id="A0AAQ3PPJ3"/>
<dbReference type="EMBL" id="CP144746">
    <property type="protein sequence ID" value="WVZ56069.1"/>
    <property type="molecule type" value="Genomic_DNA"/>
</dbReference>
<dbReference type="Proteomes" id="UP001341281">
    <property type="component" value="Chromosome 02"/>
</dbReference>
<proteinExistence type="predicted"/>
<accession>A0AAQ3PPJ3</accession>
<organism evidence="2 3">
    <name type="scientific">Paspalum notatum var. saurae</name>
    <dbReference type="NCBI Taxonomy" id="547442"/>
    <lineage>
        <taxon>Eukaryota</taxon>
        <taxon>Viridiplantae</taxon>
        <taxon>Streptophyta</taxon>
        <taxon>Embryophyta</taxon>
        <taxon>Tracheophyta</taxon>
        <taxon>Spermatophyta</taxon>
        <taxon>Magnoliopsida</taxon>
        <taxon>Liliopsida</taxon>
        <taxon>Poales</taxon>
        <taxon>Poaceae</taxon>
        <taxon>PACMAD clade</taxon>
        <taxon>Panicoideae</taxon>
        <taxon>Andropogonodae</taxon>
        <taxon>Paspaleae</taxon>
        <taxon>Paspalinae</taxon>
        <taxon>Paspalum</taxon>
    </lineage>
</organism>
<feature type="region of interest" description="Disordered" evidence="1">
    <location>
        <begin position="50"/>
        <end position="69"/>
    </location>
</feature>
<reference evidence="2 3" key="1">
    <citation type="submission" date="2024-02" db="EMBL/GenBank/DDBJ databases">
        <title>High-quality chromosome-scale genome assembly of Pensacola bahiagrass (Paspalum notatum Flugge var. saurae).</title>
        <authorList>
            <person name="Vega J.M."/>
            <person name="Podio M."/>
            <person name="Orjuela J."/>
            <person name="Siena L.A."/>
            <person name="Pessino S.C."/>
            <person name="Combes M.C."/>
            <person name="Mariac C."/>
            <person name="Albertini E."/>
            <person name="Pupilli F."/>
            <person name="Ortiz J.P.A."/>
            <person name="Leblanc O."/>
        </authorList>
    </citation>
    <scope>NUCLEOTIDE SEQUENCE [LARGE SCALE GENOMIC DNA]</scope>
    <source>
        <strain evidence="2">R1</strain>
        <tissue evidence="2">Leaf</tissue>
    </source>
</reference>
<evidence type="ECO:0000313" key="3">
    <source>
        <dbReference type="Proteomes" id="UP001341281"/>
    </source>
</evidence>
<evidence type="ECO:0000256" key="1">
    <source>
        <dbReference type="SAM" id="MobiDB-lite"/>
    </source>
</evidence>
<feature type="compositionally biased region" description="Polar residues" evidence="1">
    <location>
        <begin position="17"/>
        <end position="37"/>
    </location>
</feature>
<protein>
    <submittedName>
        <fullName evidence="2">Uncharacterized protein</fullName>
    </submittedName>
</protein>
<sequence length="69" mass="7375">MAAATVNVTPGIEEENSTSARIPSSPPDHTSVASASKSIHRLVRVGSRLRGPWGWGTRPMRRSPAIGRL</sequence>